<dbReference type="AlphaFoldDB" id="A0ABD1Q3G2"/>
<dbReference type="EMBL" id="JBFOLK010000012">
    <property type="protein sequence ID" value="KAL2470728.1"/>
    <property type="molecule type" value="Genomic_DNA"/>
</dbReference>
<reference evidence="2" key="1">
    <citation type="submission" date="2024-07" db="EMBL/GenBank/DDBJ databases">
        <title>Two chromosome-level genome assemblies of Korean endemic species Abeliophyllum distichum and Forsythia ovata (Oleaceae).</title>
        <authorList>
            <person name="Jang H."/>
        </authorList>
    </citation>
    <scope>NUCLEOTIDE SEQUENCE [LARGE SCALE GENOMIC DNA]</scope>
</reference>
<name>A0ABD1Q3G2_9LAMI</name>
<accession>A0ABD1Q3G2</accession>
<organism evidence="1 2">
    <name type="scientific">Abeliophyllum distichum</name>
    <dbReference type="NCBI Taxonomy" id="126358"/>
    <lineage>
        <taxon>Eukaryota</taxon>
        <taxon>Viridiplantae</taxon>
        <taxon>Streptophyta</taxon>
        <taxon>Embryophyta</taxon>
        <taxon>Tracheophyta</taxon>
        <taxon>Spermatophyta</taxon>
        <taxon>Magnoliopsida</taxon>
        <taxon>eudicotyledons</taxon>
        <taxon>Gunneridae</taxon>
        <taxon>Pentapetalae</taxon>
        <taxon>asterids</taxon>
        <taxon>lamiids</taxon>
        <taxon>Lamiales</taxon>
        <taxon>Oleaceae</taxon>
        <taxon>Forsythieae</taxon>
        <taxon>Abeliophyllum</taxon>
    </lineage>
</organism>
<evidence type="ECO:0000313" key="2">
    <source>
        <dbReference type="Proteomes" id="UP001604336"/>
    </source>
</evidence>
<comment type="caution">
    <text evidence="1">The sequence shown here is derived from an EMBL/GenBank/DDBJ whole genome shotgun (WGS) entry which is preliminary data.</text>
</comment>
<sequence>MSASFIIERTSIVAHLMKATLESSPPPIKAIPALECQRAPTTISLNGHDADVPIKHAPLKNRLFRSQHLPFGDALLLPNLSHLGLGYFTASISHSEMYLYCQAFPTWDYALLQPAASIWRCTSAAKPLPLGPRLFRNQHLPFGDTPLLLSISHLELSSSAASISHSEMHLCCRASSTWE</sequence>
<dbReference type="Proteomes" id="UP001604336">
    <property type="component" value="Unassembled WGS sequence"/>
</dbReference>
<evidence type="ECO:0000313" key="1">
    <source>
        <dbReference type="EMBL" id="KAL2470728.1"/>
    </source>
</evidence>
<protein>
    <submittedName>
        <fullName evidence="1">Uncharacterized protein</fullName>
    </submittedName>
</protein>
<proteinExistence type="predicted"/>
<gene>
    <name evidence="1" type="ORF">Adt_38864</name>
</gene>
<keyword evidence="2" id="KW-1185">Reference proteome</keyword>